<evidence type="ECO:0000313" key="3">
    <source>
        <dbReference type="Proteomes" id="UP001439008"/>
    </source>
</evidence>
<reference evidence="2 3" key="1">
    <citation type="journal article" date="2024" name="BMC Biol.">
        <title>Comparative genomics of Ascetosporea gives new insight into the evolutionary basis for animal parasitism in Rhizaria.</title>
        <authorList>
            <person name="Hiltunen Thoren M."/>
            <person name="Onut-Brannstrom I."/>
            <person name="Alfjorden A."/>
            <person name="Peckova H."/>
            <person name="Swords F."/>
            <person name="Hooper C."/>
            <person name="Holzer A.S."/>
            <person name="Bass D."/>
            <person name="Burki F."/>
        </authorList>
    </citation>
    <scope>NUCLEOTIDE SEQUENCE [LARGE SCALE GENOMIC DNA]</scope>
    <source>
        <strain evidence="2">20-A016</strain>
    </source>
</reference>
<evidence type="ECO:0000256" key="1">
    <source>
        <dbReference type="SAM" id="MobiDB-lite"/>
    </source>
</evidence>
<feature type="region of interest" description="Disordered" evidence="1">
    <location>
        <begin position="107"/>
        <end position="130"/>
    </location>
</feature>
<dbReference type="EMBL" id="JBDODL010000321">
    <property type="protein sequence ID" value="MES1919543.1"/>
    <property type="molecule type" value="Genomic_DNA"/>
</dbReference>
<gene>
    <name evidence="2" type="ORF">MHBO_001355</name>
</gene>
<comment type="caution">
    <text evidence="2">The sequence shown here is derived from an EMBL/GenBank/DDBJ whole genome shotgun (WGS) entry which is preliminary data.</text>
</comment>
<evidence type="ECO:0000313" key="2">
    <source>
        <dbReference type="EMBL" id="MES1919543.1"/>
    </source>
</evidence>
<protein>
    <submittedName>
        <fullName evidence="2">Uncharacterized protein</fullName>
    </submittedName>
</protein>
<organism evidence="2 3">
    <name type="scientific">Bonamia ostreae</name>
    <dbReference type="NCBI Taxonomy" id="126728"/>
    <lineage>
        <taxon>Eukaryota</taxon>
        <taxon>Sar</taxon>
        <taxon>Rhizaria</taxon>
        <taxon>Endomyxa</taxon>
        <taxon>Ascetosporea</taxon>
        <taxon>Haplosporida</taxon>
        <taxon>Bonamia</taxon>
    </lineage>
</organism>
<dbReference type="Proteomes" id="UP001439008">
    <property type="component" value="Unassembled WGS sequence"/>
</dbReference>
<sequence length="216" mass="24903">MEENIAKGLEQLKRFKQMTPFTKSKIAFVIKSDLETEPKKDYFREENSLLQKINSSINFKNLTVHELEDIFENAKIRNFQNFGFVYKSFYFAHPPPPTDNNLVCPTNAKNTKNKKTKNIDSKNNNNAKKDSKNIKNAKNLESKNNNCNTKETKKNIIAILNNKNKEVIDLCSEDGDKDNHSTSINILMSENSEERKKSVITSLLNEILSEIVNRNK</sequence>
<accession>A0ABV2AIQ9</accession>
<name>A0ABV2AIQ9_9EUKA</name>
<proteinExistence type="predicted"/>
<keyword evidence="3" id="KW-1185">Reference proteome</keyword>